<organism evidence="2 3">
    <name type="scientific">Telluria antibiotica</name>
    <dbReference type="NCBI Taxonomy" id="2717319"/>
    <lineage>
        <taxon>Bacteria</taxon>
        <taxon>Pseudomonadati</taxon>
        <taxon>Pseudomonadota</taxon>
        <taxon>Betaproteobacteria</taxon>
        <taxon>Burkholderiales</taxon>
        <taxon>Oxalobacteraceae</taxon>
        <taxon>Telluria group</taxon>
        <taxon>Telluria</taxon>
    </lineage>
</organism>
<evidence type="ECO:0008006" key="4">
    <source>
        <dbReference type="Google" id="ProtNLM"/>
    </source>
</evidence>
<dbReference type="EMBL" id="JAAQOM010000005">
    <property type="protein sequence ID" value="NIA54049.1"/>
    <property type="molecule type" value="Genomic_DNA"/>
</dbReference>
<feature type="chain" id="PRO_5045145937" description="Alpha/beta hydrolase" evidence="1">
    <location>
        <begin position="19"/>
        <end position="270"/>
    </location>
</feature>
<keyword evidence="3" id="KW-1185">Reference proteome</keyword>
<comment type="caution">
    <text evidence="2">The sequence shown here is derived from an EMBL/GenBank/DDBJ whole genome shotgun (WGS) entry which is preliminary data.</text>
</comment>
<evidence type="ECO:0000256" key="1">
    <source>
        <dbReference type="SAM" id="SignalP"/>
    </source>
</evidence>
<dbReference type="InterPro" id="IPR029058">
    <property type="entry name" value="AB_hydrolase_fold"/>
</dbReference>
<protein>
    <recommendedName>
        <fullName evidence="4">Alpha/beta hydrolase</fullName>
    </recommendedName>
</protein>
<keyword evidence="1" id="KW-0732">Signal</keyword>
<evidence type="ECO:0000313" key="3">
    <source>
        <dbReference type="Proteomes" id="UP000716322"/>
    </source>
</evidence>
<feature type="signal peptide" evidence="1">
    <location>
        <begin position="1"/>
        <end position="18"/>
    </location>
</feature>
<sequence>MKRIVVGLGMLFAATAWAGEPQGPAGHAAVPSGELLTVPSRDGVTDNLYIQAPSATPPWVVILFAGDDGALHLKPDGPTTLRGNFLIRTASYWVQQGDAAVMIDTPSDYANGVEDAFRHSKESLRDVEAAVQALRKRFPSSRIALVGTSRGTSSVGNVLEHNSGLADAFVLTSPVAIARKDRAGVSGLEADGTKLRVLVLSNRNDGCPAAMFYAAKQLADKNHFNFIAAESTDGGGDRQAECSGHSPHGFLGIEDKVLGEINRWLAGLPH</sequence>
<dbReference type="SUPFAM" id="SSF53474">
    <property type="entry name" value="alpha/beta-Hydrolases"/>
    <property type="match status" value="1"/>
</dbReference>
<dbReference type="Gene3D" id="3.40.50.1820">
    <property type="entry name" value="alpha/beta hydrolase"/>
    <property type="match status" value="1"/>
</dbReference>
<dbReference type="Proteomes" id="UP000716322">
    <property type="component" value="Unassembled WGS sequence"/>
</dbReference>
<proteinExistence type="predicted"/>
<reference evidence="2 3" key="1">
    <citation type="submission" date="2020-03" db="EMBL/GenBank/DDBJ databases">
        <title>Genome sequence of strain Massilia sp. TW-1.</title>
        <authorList>
            <person name="Chaudhary D.K."/>
        </authorList>
    </citation>
    <scope>NUCLEOTIDE SEQUENCE [LARGE SCALE GENOMIC DNA]</scope>
    <source>
        <strain evidence="2 3">TW-1</strain>
    </source>
</reference>
<dbReference type="RefSeq" id="WP_166859015.1">
    <property type="nucleotide sequence ID" value="NZ_JAAQOM010000005.1"/>
</dbReference>
<gene>
    <name evidence="2" type="ORF">HAV22_10385</name>
</gene>
<accession>A0ABX0P9S3</accession>
<evidence type="ECO:0000313" key="2">
    <source>
        <dbReference type="EMBL" id="NIA54049.1"/>
    </source>
</evidence>
<name>A0ABX0P9S3_9BURK</name>